<evidence type="ECO:0008006" key="3">
    <source>
        <dbReference type="Google" id="ProtNLM"/>
    </source>
</evidence>
<dbReference type="EMBL" id="GG662786">
    <property type="protein sequence ID" value="EAR91359.2"/>
    <property type="molecule type" value="Genomic_DNA"/>
</dbReference>
<protein>
    <recommendedName>
        <fullName evidence="3">Kinase domain protein</fullName>
    </recommendedName>
</protein>
<gene>
    <name evidence="1" type="ORF">TTHERM_00736540</name>
</gene>
<dbReference type="GeneID" id="7823313"/>
<dbReference type="RefSeq" id="XP_001011604.2">
    <property type="nucleotide sequence ID" value="XM_001011604.2"/>
</dbReference>
<name>Q231U1_TETTS</name>
<dbReference type="InParanoid" id="Q231U1"/>
<organism evidence="1 2">
    <name type="scientific">Tetrahymena thermophila (strain SB210)</name>
    <dbReference type="NCBI Taxonomy" id="312017"/>
    <lineage>
        <taxon>Eukaryota</taxon>
        <taxon>Sar</taxon>
        <taxon>Alveolata</taxon>
        <taxon>Ciliophora</taxon>
        <taxon>Intramacronucleata</taxon>
        <taxon>Oligohymenophorea</taxon>
        <taxon>Hymenostomatida</taxon>
        <taxon>Tetrahymenina</taxon>
        <taxon>Tetrahymenidae</taxon>
        <taxon>Tetrahymena</taxon>
    </lineage>
</organism>
<dbReference type="AlphaFoldDB" id="Q231U1"/>
<dbReference type="InterPro" id="IPR032675">
    <property type="entry name" value="LRR_dom_sf"/>
</dbReference>
<evidence type="ECO:0000313" key="2">
    <source>
        <dbReference type="Proteomes" id="UP000009168"/>
    </source>
</evidence>
<accession>Q231U1</accession>
<sequence length="207" mass="24232">MIEKGQYFEKQEDFANSNLSSHVNLVIKQGLLQEDFIYCMEFCNNLQTLVLDISKGFPHPKKLNRLIDILGCLKDFWSLHLKLNILHFDVNDITGLCTSLQKYSNISMLELSLFSYRTDDKMFIHLGYSLSQCKNLRFLTLLFNNILIEDIISQQGAISFAQSLSKNNNLLQCRISLDYIEIFNDKLRLLKFVMNIKKMKRLVIFQM</sequence>
<dbReference type="HOGENOM" id="CLU_2965972_0_0_1"/>
<dbReference type="Proteomes" id="UP000009168">
    <property type="component" value="Unassembled WGS sequence"/>
</dbReference>
<evidence type="ECO:0000313" key="1">
    <source>
        <dbReference type="EMBL" id="EAR91359.2"/>
    </source>
</evidence>
<proteinExistence type="predicted"/>
<reference evidence="2" key="1">
    <citation type="journal article" date="2006" name="PLoS Biol.">
        <title>Macronuclear genome sequence of the ciliate Tetrahymena thermophila, a model eukaryote.</title>
        <authorList>
            <person name="Eisen J.A."/>
            <person name="Coyne R.S."/>
            <person name="Wu M."/>
            <person name="Wu D."/>
            <person name="Thiagarajan M."/>
            <person name="Wortman J.R."/>
            <person name="Badger J.H."/>
            <person name="Ren Q."/>
            <person name="Amedeo P."/>
            <person name="Jones K.M."/>
            <person name="Tallon L.J."/>
            <person name="Delcher A.L."/>
            <person name="Salzberg S.L."/>
            <person name="Silva J.C."/>
            <person name="Haas B.J."/>
            <person name="Majoros W.H."/>
            <person name="Farzad M."/>
            <person name="Carlton J.M."/>
            <person name="Smith R.K. Jr."/>
            <person name="Garg J."/>
            <person name="Pearlman R.E."/>
            <person name="Karrer K.M."/>
            <person name="Sun L."/>
            <person name="Manning G."/>
            <person name="Elde N.C."/>
            <person name="Turkewitz A.P."/>
            <person name="Asai D.J."/>
            <person name="Wilkes D.E."/>
            <person name="Wang Y."/>
            <person name="Cai H."/>
            <person name="Collins K."/>
            <person name="Stewart B.A."/>
            <person name="Lee S.R."/>
            <person name="Wilamowska K."/>
            <person name="Weinberg Z."/>
            <person name="Ruzzo W.L."/>
            <person name="Wloga D."/>
            <person name="Gaertig J."/>
            <person name="Frankel J."/>
            <person name="Tsao C.-C."/>
            <person name="Gorovsky M.A."/>
            <person name="Keeling P.J."/>
            <person name="Waller R.F."/>
            <person name="Patron N.J."/>
            <person name="Cherry J.M."/>
            <person name="Stover N.A."/>
            <person name="Krieger C.J."/>
            <person name="del Toro C."/>
            <person name="Ryder H.F."/>
            <person name="Williamson S.C."/>
            <person name="Barbeau R.A."/>
            <person name="Hamilton E.P."/>
            <person name="Orias E."/>
        </authorList>
    </citation>
    <scope>NUCLEOTIDE SEQUENCE [LARGE SCALE GENOMIC DNA]</scope>
    <source>
        <strain evidence="2">SB210</strain>
    </source>
</reference>
<dbReference type="KEGG" id="tet:TTHERM_00736540"/>
<dbReference type="OrthoDB" id="120976at2759"/>
<keyword evidence="2" id="KW-1185">Reference proteome</keyword>
<dbReference type="SUPFAM" id="SSF52047">
    <property type="entry name" value="RNI-like"/>
    <property type="match status" value="1"/>
</dbReference>
<dbReference type="Gene3D" id="3.80.10.10">
    <property type="entry name" value="Ribonuclease Inhibitor"/>
    <property type="match status" value="1"/>
</dbReference>